<feature type="signal peptide" evidence="2">
    <location>
        <begin position="1"/>
        <end position="27"/>
    </location>
</feature>
<feature type="chain" id="PRO_5013295295" description="Phage coat protein" evidence="2">
    <location>
        <begin position="28"/>
        <end position="72"/>
    </location>
</feature>
<feature type="transmembrane region" description="Helical" evidence="1">
    <location>
        <begin position="43"/>
        <end position="62"/>
    </location>
</feature>
<proteinExistence type="predicted"/>
<evidence type="ECO:0008006" key="5">
    <source>
        <dbReference type="Google" id="ProtNLM"/>
    </source>
</evidence>
<organism evidence="3 4">
    <name type="scientific">Lwoffella lincolnii</name>
    <dbReference type="NCBI Taxonomy" id="90241"/>
    <lineage>
        <taxon>Bacteria</taxon>
        <taxon>Pseudomonadati</taxon>
        <taxon>Pseudomonadota</taxon>
        <taxon>Gammaproteobacteria</taxon>
        <taxon>Moraxellales</taxon>
        <taxon>Moraxellaceae</taxon>
        <taxon>Lwoffella</taxon>
    </lineage>
</organism>
<keyword evidence="4" id="KW-1185">Reference proteome</keyword>
<keyword evidence="2" id="KW-0732">Signal</keyword>
<dbReference type="InterPro" id="IPR008020">
    <property type="entry name" value="G8P"/>
</dbReference>
<accession>A0A1T0CH46</accession>
<evidence type="ECO:0000256" key="2">
    <source>
        <dbReference type="SAM" id="SignalP"/>
    </source>
</evidence>
<sequence length="72" mass="7375">MFETIKGMAKPAVVAITGMAMSAVAFADDKIPDASVVVSSLEALATPIAAVGGAYLGVRVGIRGWKILRSLI</sequence>
<dbReference type="Proteomes" id="UP000191094">
    <property type="component" value="Unassembled WGS sequence"/>
</dbReference>
<evidence type="ECO:0000313" key="3">
    <source>
        <dbReference type="EMBL" id="OOS21599.1"/>
    </source>
</evidence>
<name>A0A1T0CH46_9GAMM</name>
<dbReference type="Pfam" id="PF05356">
    <property type="entry name" value="Phage_Coat_B"/>
    <property type="match status" value="1"/>
</dbReference>
<gene>
    <name evidence="3" type="ORF">B0682_02660</name>
</gene>
<dbReference type="AlphaFoldDB" id="A0A1T0CH46"/>
<keyword evidence="1" id="KW-0472">Membrane</keyword>
<evidence type="ECO:0000256" key="1">
    <source>
        <dbReference type="SAM" id="Phobius"/>
    </source>
</evidence>
<evidence type="ECO:0000313" key="4">
    <source>
        <dbReference type="Proteomes" id="UP000191094"/>
    </source>
</evidence>
<dbReference type="EMBL" id="MUYT01000004">
    <property type="protein sequence ID" value="OOS21599.1"/>
    <property type="molecule type" value="Genomic_DNA"/>
</dbReference>
<protein>
    <recommendedName>
        <fullName evidence="5">Phage coat protein</fullName>
    </recommendedName>
</protein>
<keyword evidence="1" id="KW-0812">Transmembrane</keyword>
<comment type="caution">
    <text evidence="3">The sequence shown here is derived from an EMBL/GenBank/DDBJ whole genome shotgun (WGS) entry which is preliminary data.</text>
</comment>
<dbReference type="RefSeq" id="WP_078306557.1">
    <property type="nucleotide sequence ID" value="NZ_MUYT01000004.1"/>
</dbReference>
<keyword evidence="1" id="KW-1133">Transmembrane helix</keyword>
<dbReference type="STRING" id="90241.B0682_02660"/>
<reference evidence="3 4" key="1">
    <citation type="submission" date="2017-02" db="EMBL/GenBank/DDBJ databases">
        <title>Draft genome sequence of Moraxella lincolnii CCUG 9405T type strain.</title>
        <authorList>
            <person name="Salva-Serra F."/>
            <person name="Engstrom-Jakobsson H."/>
            <person name="Thorell K."/>
            <person name="Jaen-Luchoro D."/>
            <person name="Gonzales-Siles L."/>
            <person name="Karlsson R."/>
            <person name="Yazdan S."/>
            <person name="Boulund F."/>
            <person name="Johnning A."/>
            <person name="Engstrand L."/>
            <person name="Kristiansson E."/>
            <person name="Moore E."/>
        </authorList>
    </citation>
    <scope>NUCLEOTIDE SEQUENCE [LARGE SCALE GENOMIC DNA]</scope>
    <source>
        <strain evidence="3 4">CCUG 9405</strain>
    </source>
</reference>